<evidence type="ECO:0000256" key="1">
    <source>
        <dbReference type="ARBA" id="ARBA00000898"/>
    </source>
</evidence>
<evidence type="ECO:0000256" key="3">
    <source>
        <dbReference type="ARBA" id="ARBA00005893"/>
    </source>
</evidence>
<dbReference type="InterPro" id="IPR050793">
    <property type="entry name" value="CMP-NeuNAc_synthase"/>
</dbReference>
<dbReference type="NCBIfam" id="TIGR01670">
    <property type="entry name" value="KdsC-phosphatas"/>
    <property type="match status" value="1"/>
</dbReference>
<comment type="similarity">
    <text evidence="3">Belongs to the KdsC family.</text>
</comment>
<dbReference type="GO" id="GO:0008781">
    <property type="term" value="F:N-acylneuraminate cytidylyltransferase activity"/>
    <property type="evidence" value="ECO:0007669"/>
    <property type="project" value="TreeGrafter"/>
</dbReference>
<feature type="binding site" evidence="11">
    <location>
        <position position="25"/>
    </location>
    <ligand>
        <name>Mg(2+)</name>
        <dbReference type="ChEBI" id="CHEBI:18420"/>
    </ligand>
</feature>
<dbReference type="Proteomes" id="UP000231658">
    <property type="component" value="Unassembled WGS sequence"/>
</dbReference>
<comment type="subunit">
    <text evidence="4">Homotetramer.</text>
</comment>
<reference evidence="12 13" key="1">
    <citation type="submission" date="2016-07" db="EMBL/GenBank/DDBJ databases">
        <authorList>
            <person name="Lefevre C.T."/>
        </authorList>
    </citation>
    <scope>NUCLEOTIDE SEQUENCE [LARGE SCALE GENOMIC DNA]</scope>
    <source>
        <strain evidence="12">PR1</strain>
    </source>
</reference>
<evidence type="ECO:0000313" key="12">
    <source>
        <dbReference type="EMBL" id="SCA57714.1"/>
    </source>
</evidence>
<keyword evidence="9 11" id="KW-0460">Magnesium</keyword>
<feature type="binding site" evidence="11">
    <location>
        <position position="27"/>
    </location>
    <ligand>
        <name>substrate</name>
    </ligand>
</feature>
<dbReference type="InterPro" id="IPR006439">
    <property type="entry name" value="HAD-SF_hydro_IA"/>
</dbReference>
<dbReference type="EMBL" id="FLYE01000045">
    <property type="protein sequence ID" value="SCA57714.1"/>
    <property type="molecule type" value="Genomic_DNA"/>
</dbReference>
<evidence type="ECO:0000256" key="9">
    <source>
        <dbReference type="ARBA" id="ARBA00022842"/>
    </source>
</evidence>
<comment type="catalytic activity">
    <reaction evidence="1">
        <text>3-deoxy-alpha-D-manno-2-octulosonate-8-phosphate + H2O = 3-deoxy-alpha-D-manno-oct-2-ulosonate + phosphate</text>
        <dbReference type="Rhea" id="RHEA:11500"/>
        <dbReference type="ChEBI" id="CHEBI:15377"/>
        <dbReference type="ChEBI" id="CHEBI:43474"/>
        <dbReference type="ChEBI" id="CHEBI:85985"/>
        <dbReference type="ChEBI" id="CHEBI:85986"/>
        <dbReference type="EC" id="3.1.3.45"/>
    </reaction>
</comment>
<dbReference type="SFLD" id="SFLDG01138">
    <property type="entry name" value="C1.6.2:_Deoxy-d-mannose-octulo"/>
    <property type="match status" value="1"/>
</dbReference>
<dbReference type="SFLD" id="SFLDG01136">
    <property type="entry name" value="C1.6:_Phosphoserine_Phosphatas"/>
    <property type="match status" value="1"/>
</dbReference>
<accession>A0A1C3RK78</accession>
<comment type="cofactor">
    <cofactor evidence="2 11">
        <name>Mg(2+)</name>
        <dbReference type="ChEBI" id="CHEBI:18420"/>
    </cofactor>
</comment>
<evidence type="ECO:0000256" key="8">
    <source>
        <dbReference type="ARBA" id="ARBA00022801"/>
    </source>
</evidence>
<dbReference type="EC" id="3.1.3.45" evidence="5"/>
<dbReference type="Gene3D" id="3.40.50.1000">
    <property type="entry name" value="HAD superfamily/HAD-like"/>
    <property type="match status" value="1"/>
</dbReference>
<feature type="binding site" evidence="11">
    <location>
        <position position="118"/>
    </location>
    <ligand>
        <name>Mg(2+)</name>
        <dbReference type="ChEBI" id="CHEBI:18420"/>
    </ligand>
</feature>
<evidence type="ECO:0000256" key="6">
    <source>
        <dbReference type="ARBA" id="ARBA00020092"/>
    </source>
</evidence>
<gene>
    <name evidence="12" type="primary">kdsC</name>
    <name evidence="12" type="ORF">MTBPR1_60227</name>
</gene>
<dbReference type="Pfam" id="PF08282">
    <property type="entry name" value="Hydrolase_3"/>
    <property type="match status" value="1"/>
</dbReference>
<evidence type="ECO:0000313" key="13">
    <source>
        <dbReference type="Proteomes" id="UP000231658"/>
    </source>
</evidence>
<dbReference type="AlphaFoldDB" id="A0A1C3RK78"/>
<dbReference type="NCBIfam" id="TIGR01549">
    <property type="entry name" value="HAD-SF-IA-v1"/>
    <property type="match status" value="1"/>
</dbReference>
<name>A0A1C3RK78_9PROT</name>
<dbReference type="SFLD" id="SFLDS00003">
    <property type="entry name" value="Haloacid_Dehalogenase"/>
    <property type="match status" value="1"/>
</dbReference>
<keyword evidence="8 12" id="KW-0378">Hydrolase</keyword>
<dbReference type="PANTHER" id="PTHR21485">
    <property type="entry name" value="HAD SUPERFAMILY MEMBERS CMAS AND KDSC"/>
    <property type="match status" value="1"/>
</dbReference>
<dbReference type="STRING" id="1867952.MTBPR1_60227"/>
<dbReference type="InterPro" id="IPR010023">
    <property type="entry name" value="KdsC_fam"/>
</dbReference>
<proteinExistence type="inferred from homology"/>
<keyword evidence="13" id="KW-1185">Reference proteome</keyword>
<keyword evidence="7 11" id="KW-0479">Metal-binding</keyword>
<protein>
    <recommendedName>
        <fullName evidence="6">3-deoxy-D-manno-octulosonate 8-phosphate phosphatase KdsC</fullName>
        <ecNumber evidence="5">3.1.3.45</ecNumber>
    </recommendedName>
    <alternativeName>
        <fullName evidence="10">KDO 8-P phosphatase</fullName>
    </alternativeName>
</protein>
<dbReference type="RefSeq" id="WP_205631251.1">
    <property type="nucleotide sequence ID" value="NZ_FLYE01000045.1"/>
</dbReference>
<evidence type="ECO:0000256" key="5">
    <source>
        <dbReference type="ARBA" id="ARBA00013066"/>
    </source>
</evidence>
<evidence type="ECO:0000256" key="11">
    <source>
        <dbReference type="PIRSR" id="PIRSR006118-2"/>
    </source>
</evidence>
<dbReference type="CDD" id="cd01630">
    <property type="entry name" value="HAD_KDO-like"/>
    <property type="match status" value="1"/>
</dbReference>
<dbReference type="InterPro" id="IPR023214">
    <property type="entry name" value="HAD_sf"/>
</dbReference>
<evidence type="ECO:0000256" key="10">
    <source>
        <dbReference type="ARBA" id="ARBA00031051"/>
    </source>
</evidence>
<organism evidence="12 13">
    <name type="scientific">Candidatus Terasakiella magnetica</name>
    <dbReference type="NCBI Taxonomy" id="1867952"/>
    <lineage>
        <taxon>Bacteria</taxon>
        <taxon>Pseudomonadati</taxon>
        <taxon>Pseudomonadota</taxon>
        <taxon>Alphaproteobacteria</taxon>
        <taxon>Rhodospirillales</taxon>
        <taxon>Terasakiellaceae</taxon>
        <taxon>Terasakiella</taxon>
    </lineage>
</organism>
<evidence type="ECO:0000256" key="7">
    <source>
        <dbReference type="ARBA" id="ARBA00022723"/>
    </source>
</evidence>
<dbReference type="FunFam" id="3.40.50.1000:FF:000029">
    <property type="entry name" value="3-deoxy-D-manno-octulosonate 8-phosphate phosphatase KdsC"/>
    <property type="match status" value="1"/>
</dbReference>
<dbReference type="PANTHER" id="PTHR21485:SF3">
    <property type="entry name" value="N-ACYLNEURAMINATE CYTIDYLYLTRANSFERASE"/>
    <property type="match status" value="1"/>
</dbReference>
<dbReference type="GO" id="GO:0046872">
    <property type="term" value="F:metal ion binding"/>
    <property type="evidence" value="ECO:0007669"/>
    <property type="project" value="UniProtKB-KW"/>
</dbReference>
<dbReference type="InterPro" id="IPR036412">
    <property type="entry name" value="HAD-like_sf"/>
</dbReference>
<evidence type="ECO:0000256" key="2">
    <source>
        <dbReference type="ARBA" id="ARBA00001946"/>
    </source>
</evidence>
<dbReference type="SUPFAM" id="SSF56784">
    <property type="entry name" value="HAD-like"/>
    <property type="match status" value="1"/>
</dbReference>
<dbReference type="PIRSF" id="PIRSF006118">
    <property type="entry name" value="KDO8-P_Ptase"/>
    <property type="match status" value="1"/>
</dbReference>
<dbReference type="GO" id="GO:0019143">
    <property type="term" value="F:3-deoxy-manno-octulosonate-8-phosphatase activity"/>
    <property type="evidence" value="ECO:0007669"/>
    <property type="project" value="UniProtKB-EC"/>
</dbReference>
<sequence>MSIREKLSPRDFKEKLKSVKLLSLDVDGILTDGGLYYTETGDELRKFNVKDGMGMKKAREAGVELCIISASTTNAIQERGKRLGIPHVYTGAKNKIEILQKICDELEISLDNVAHMGDDLNDIVIMEKIGTPITVADAVEEVKEQTIYITQKCGGQGAVREVCDLLVKVNS</sequence>
<evidence type="ECO:0000256" key="4">
    <source>
        <dbReference type="ARBA" id="ARBA00011881"/>
    </source>
</evidence>